<dbReference type="Pfam" id="PF07859">
    <property type="entry name" value="Abhydrolase_3"/>
    <property type="match status" value="1"/>
</dbReference>
<dbReference type="Proteomes" id="UP000613011">
    <property type="component" value="Unassembled WGS sequence"/>
</dbReference>
<evidence type="ECO:0000313" key="4">
    <source>
        <dbReference type="Proteomes" id="UP000613011"/>
    </source>
</evidence>
<evidence type="ECO:0000259" key="2">
    <source>
        <dbReference type="Pfam" id="PF07859"/>
    </source>
</evidence>
<dbReference type="InterPro" id="IPR013094">
    <property type="entry name" value="AB_hydrolase_3"/>
</dbReference>
<gene>
    <name evidence="3" type="ORF">JI739_04520</name>
</gene>
<dbReference type="GO" id="GO:0016787">
    <property type="term" value="F:hydrolase activity"/>
    <property type="evidence" value="ECO:0007669"/>
    <property type="project" value="UniProtKB-KW"/>
</dbReference>
<dbReference type="AlphaFoldDB" id="A0A936ZS39"/>
<protein>
    <submittedName>
        <fullName evidence="3">Alpha/beta hydrolase fold domain-containing protein</fullName>
    </submittedName>
</protein>
<keyword evidence="1 3" id="KW-0378">Hydrolase</keyword>
<reference evidence="3" key="1">
    <citation type="submission" date="2021-01" db="EMBL/GenBank/DDBJ databases">
        <title>Ramlibacter sp. strain AW1 16S ribosomal RNA gene Genome sequencing and assembly.</title>
        <authorList>
            <person name="Kang M."/>
        </authorList>
    </citation>
    <scope>NUCLEOTIDE SEQUENCE</scope>
    <source>
        <strain evidence="3">AW1</strain>
    </source>
</reference>
<dbReference type="InterPro" id="IPR050300">
    <property type="entry name" value="GDXG_lipolytic_enzyme"/>
</dbReference>
<organism evidence="3 4">
    <name type="scientific">Ramlibacter aurantiacus</name>
    <dbReference type="NCBI Taxonomy" id="2801330"/>
    <lineage>
        <taxon>Bacteria</taxon>
        <taxon>Pseudomonadati</taxon>
        <taxon>Pseudomonadota</taxon>
        <taxon>Betaproteobacteria</taxon>
        <taxon>Burkholderiales</taxon>
        <taxon>Comamonadaceae</taxon>
        <taxon>Ramlibacter</taxon>
    </lineage>
</organism>
<dbReference type="RefSeq" id="WP_201682623.1">
    <property type="nucleotide sequence ID" value="NZ_JAEQNA010000001.1"/>
</dbReference>
<proteinExistence type="predicted"/>
<comment type="caution">
    <text evidence="3">The sequence shown here is derived from an EMBL/GenBank/DDBJ whole genome shotgun (WGS) entry which is preliminary data.</text>
</comment>
<dbReference type="PANTHER" id="PTHR48081">
    <property type="entry name" value="AB HYDROLASE SUPERFAMILY PROTEIN C4A8.06C"/>
    <property type="match status" value="1"/>
</dbReference>
<keyword evidence="4" id="KW-1185">Reference proteome</keyword>
<dbReference type="EMBL" id="JAEQNA010000001">
    <property type="protein sequence ID" value="MBL0419609.1"/>
    <property type="molecule type" value="Genomic_DNA"/>
</dbReference>
<dbReference type="SUPFAM" id="SSF53474">
    <property type="entry name" value="alpha/beta-Hydrolases"/>
    <property type="match status" value="1"/>
</dbReference>
<sequence length="284" mass="31486">MKLNDPQWLDSQYDNRARVPDHGEYFSRWAAESAQVRKKFDAVLDIPYGDSPAERLDVFPAADGLLAPVLVFIHGGYWRSMDKADHSFIAPAFTQAGACVVVPNYGLCPAVTIAQIVMQMVRAVAWTWRHIAEHGGDPERIVVAGHSAGGHLAAMLLACNWPAFDPGLPPSLVARALSISGLFDLEPFRHAPSFQKVLRLTPEQVEQASPARLPAPPAGTLFSLVGGRESMEFLRHNELIRQAWGRERVPVCEVLPRLNHFDVLDALVQPDQRLHRLARSLLET</sequence>
<evidence type="ECO:0000256" key="1">
    <source>
        <dbReference type="ARBA" id="ARBA00022801"/>
    </source>
</evidence>
<dbReference type="PANTHER" id="PTHR48081:SF33">
    <property type="entry name" value="KYNURENINE FORMAMIDASE"/>
    <property type="match status" value="1"/>
</dbReference>
<name>A0A936ZS39_9BURK</name>
<dbReference type="Gene3D" id="3.40.50.1820">
    <property type="entry name" value="alpha/beta hydrolase"/>
    <property type="match status" value="1"/>
</dbReference>
<evidence type="ECO:0000313" key="3">
    <source>
        <dbReference type="EMBL" id="MBL0419609.1"/>
    </source>
</evidence>
<accession>A0A936ZS39</accession>
<dbReference type="InterPro" id="IPR029058">
    <property type="entry name" value="AB_hydrolase_fold"/>
</dbReference>
<feature type="domain" description="Alpha/beta hydrolase fold-3" evidence="2">
    <location>
        <begin position="70"/>
        <end position="157"/>
    </location>
</feature>